<dbReference type="SUPFAM" id="SSF82861">
    <property type="entry name" value="Mechanosensitive channel protein MscS (YggB), transmembrane region"/>
    <property type="match status" value="1"/>
</dbReference>
<dbReference type="GO" id="GO:0008381">
    <property type="term" value="F:mechanosensitive monoatomic ion channel activity"/>
    <property type="evidence" value="ECO:0007669"/>
    <property type="project" value="UniProtKB-ARBA"/>
</dbReference>
<dbReference type="SUPFAM" id="SSF50182">
    <property type="entry name" value="Sm-like ribonucleoproteins"/>
    <property type="match status" value="1"/>
</dbReference>
<dbReference type="Gene3D" id="2.30.30.60">
    <property type="match status" value="1"/>
</dbReference>
<gene>
    <name evidence="10" type="ORF">L613_011300000050</name>
</gene>
<dbReference type="Gene3D" id="3.30.70.100">
    <property type="match status" value="1"/>
</dbReference>
<feature type="transmembrane region" description="Helical" evidence="7">
    <location>
        <begin position="35"/>
        <end position="62"/>
    </location>
</feature>
<evidence type="ECO:0000256" key="5">
    <source>
        <dbReference type="ARBA" id="ARBA00022989"/>
    </source>
</evidence>
<keyword evidence="4 7" id="KW-0812">Transmembrane</keyword>
<dbReference type="SUPFAM" id="SSF82689">
    <property type="entry name" value="Mechanosensitive channel protein MscS (YggB), C-terminal domain"/>
    <property type="match status" value="1"/>
</dbReference>
<sequence length="378" mass="40610">MNVAVSLGWIGNAVAFLGLVAGYVALSAFVGMQVIWAVMVAATAWLAMRFVDDLVCTVLASRGAAGRRINTRFGIEPRLVDRAAVLLSVALRAVVALAALIALAMPWGAGGTDLVDRSMQLLRGITIGELVLSPRNIVRALLVFAGASLLLHLFRRWLERRLLPTTRMDEGMRASVATLVGYAGMVLAIAMALAAIGVGLERIAWIASALSVGIGFGLQAIVQNFISGLILLAERPVKVGDWVVVGDAEGDIRRINVRATEIQTGDRTTVLVPNSELITKAVRNRTYANAEGLVKIQLPMPLSTDPDRVRDLLLEVFREHPAILETPAPSVAIDNITNDRIVFSASGYVPSPRQASATRSALLFEILRRLRAQEMPPG</sequence>
<dbReference type="Gene3D" id="1.10.287.1260">
    <property type="match status" value="1"/>
</dbReference>
<dbReference type="InterPro" id="IPR006685">
    <property type="entry name" value="MscS_channel_2nd"/>
</dbReference>
<proteinExistence type="inferred from homology"/>
<evidence type="ECO:0000256" key="3">
    <source>
        <dbReference type="ARBA" id="ARBA00022475"/>
    </source>
</evidence>
<comment type="similarity">
    <text evidence="2">Belongs to the MscS (TC 1.A.23) family.</text>
</comment>
<dbReference type="InterPro" id="IPR011014">
    <property type="entry name" value="MscS_channel_TM-2"/>
</dbReference>
<dbReference type="AlphaFoldDB" id="A0A562E4R7"/>
<dbReference type="PANTHER" id="PTHR30347:SF9">
    <property type="entry name" value="MINICONDUCTANCE MECHANOSENSITIVE CHANNEL MSCM"/>
    <property type="match status" value="1"/>
</dbReference>
<dbReference type="Proteomes" id="UP000321583">
    <property type="component" value="Unassembled WGS sequence"/>
</dbReference>
<evidence type="ECO:0000259" key="9">
    <source>
        <dbReference type="Pfam" id="PF21082"/>
    </source>
</evidence>
<feature type="transmembrane region" description="Helical" evidence="7">
    <location>
        <begin position="203"/>
        <end position="222"/>
    </location>
</feature>
<dbReference type="InterPro" id="IPR011066">
    <property type="entry name" value="MscS_channel_C_sf"/>
</dbReference>
<dbReference type="Pfam" id="PF21082">
    <property type="entry name" value="MS_channel_3rd"/>
    <property type="match status" value="1"/>
</dbReference>
<accession>A0A562E4R7</accession>
<evidence type="ECO:0000313" key="11">
    <source>
        <dbReference type="Proteomes" id="UP000321583"/>
    </source>
</evidence>
<dbReference type="GO" id="GO:0005886">
    <property type="term" value="C:plasma membrane"/>
    <property type="evidence" value="ECO:0007669"/>
    <property type="project" value="UniProtKB-SubCell"/>
</dbReference>
<evidence type="ECO:0000256" key="6">
    <source>
        <dbReference type="ARBA" id="ARBA00023136"/>
    </source>
</evidence>
<protein>
    <submittedName>
        <fullName evidence="10">Small-conductance mechanosensitive channel</fullName>
    </submittedName>
</protein>
<dbReference type="PANTHER" id="PTHR30347">
    <property type="entry name" value="POTASSIUM CHANNEL RELATED"/>
    <property type="match status" value="1"/>
</dbReference>
<feature type="transmembrane region" description="Helical" evidence="7">
    <location>
        <begin position="174"/>
        <end position="197"/>
    </location>
</feature>
<evidence type="ECO:0000259" key="8">
    <source>
        <dbReference type="Pfam" id="PF00924"/>
    </source>
</evidence>
<dbReference type="InterPro" id="IPR049278">
    <property type="entry name" value="MS_channel_C"/>
</dbReference>
<dbReference type="InterPro" id="IPR023408">
    <property type="entry name" value="MscS_beta-dom_sf"/>
</dbReference>
<feature type="domain" description="Mechanosensitive ion channel MscS" evidence="8">
    <location>
        <begin position="221"/>
        <end position="286"/>
    </location>
</feature>
<comment type="subcellular location">
    <subcellularLocation>
        <location evidence="1">Cell membrane</location>
        <topology evidence="1">Multi-pass membrane protein</topology>
    </subcellularLocation>
</comment>
<evidence type="ECO:0000313" key="10">
    <source>
        <dbReference type="EMBL" id="TWH16791.1"/>
    </source>
</evidence>
<dbReference type="EMBL" id="VLJS01000017">
    <property type="protein sequence ID" value="TWH16791.1"/>
    <property type="molecule type" value="Genomic_DNA"/>
</dbReference>
<name>A0A562E4R7_9GAMM</name>
<keyword evidence="3" id="KW-1003">Cell membrane</keyword>
<feature type="transmembrane region" description="Helical" evidence="7">
    <location>
        <begin position="7"/>
        <end position="29"/>
    </location>
</feature>
<keyword evidence="5 7" id="KW-1133">Transmembrane helix</keyword>
<evidence type="ECO:0000256" key="2">
    <source>
        <dbReference type="ARBA" id="ARBA00008017"/>
    </source>
</evidence>
<reference evidence="10 11" key="1">
    <citation type="submission" date="2019-07" db="EMBL/GenBank/DDBJ databases">
        <title>Genome sequencing of lignin-degrading bacterial isolates.</title>
        <authorList>
            <person name="Gladden J."/>
        </authorList>
    </citation>
    <scope>NUCLEOTIDE SEQUENCE [LARGE SCALE GENOMIC DNA]</scope>
    <source>
        <strain evidence="10 11">J19</strain>
    </source>
</reference>
<keyword evidence="6 7" id="KW-0472">Membrane</keyword>
<feature type="transmembrane region" description="Helical" evidence="7">
    <location>
        <begin position="137"/>
        <end position="154"/>
    </location>
</feature>
<feature type="transmembrane region" description="Helical" evidence="7">
    <location>
        <begin position="83"/>
        <end position="109"/>
    </location>
</feature>
<dbReference type="Pfam" id="PF00924">
    <property type="entry name" value="MS_channel_2nd"/>
    <property type="match status" value="1"/>
</dbReference>
<keyword evidence="11" id="KW-1185">Reference proteome</keyword>
<comment type="caution">
    <text evidence="10">The sequence shown here is derived from an EMBL/GenBank/DDBJ whole genome shotgun (WGS) entry which is preliminary data.</text>
</comment>
<feature type="domain" description="Mechanosensitive ion channel MscS C-terminal" evidence="9">
    <location>
        <begin position="294"/>
        <end position="373"/>
    </location>
</feature>
<dbReference type="InterPro" id="IPR052702">
    <property type="entry name" value="MscS-like_channel"/>
</dbReference>
<organism evidence="10 11">
    <name type="scientific">Pseudoxanthomonas taiwanensis J19</name>
    <dbReference type="NCBI Taxonomy" id="935569"/>
    <lineage>
        <taxon>Bacteria</taxon>
        <taxon>Pseudomonadati</taxon>
        <taxon>Pseudomonadota</taxon>
        <taxon>Gammaproteobacteria</taxon>
        <taxon>Lysobacterales</taxon>
        <taxon>Lysobacteraceae</taxon>
        <taxon>Pseudoxanthomonas</taxon>
    </lineage>
</organism>
<evidence type="ECO:0000256" key="7">
    <source>
        <dbReference type="SAM" id="Phobius"/>
    </source>
</evidence>
<evidence type="ECO:0000256" key="1">
    <source>
        <dbReference type="ARBA" id="ARBA00004651"/>
    </source>
</evidence>
<dbReference type="InterPro" id="IPR010920">
    <property type="entry name" value="LSM_dom_sf"/>
</dbReference>
<evidence type="ECO:0000256" key="4">
    <source>
        <dbReference type="ARBA" id="ARBA00022692"/>
    </source>
</evidence>